<evidence type="ECO:0000256" key="2">
    <source>
        <dbReference type="PROSITE-ProRule" id="PRU00103"/>
    </source>
</evidence>
<dbReference type="PANTHER" id="PTHR21567">
    <property type="entry name" value="CLASP"/>
    <property type="match status" value="1"/>
</dbReference>
<dbReference type="GO" id="GO:0008017">
    <property type="term" value="F:microtubule binding"/>
    <property type="evidence" value="ECO:0007669"/>
    <property type="project" value="TreeGrafter"/>
</dbReference>
<dbReference type="SUPFAM" id="SSF48371">
    <property type="entry name" value="ARM repeat"/>
    <property type="match status" value="1"/>
</dbReference>
<accession>T1H3G2</accession>
<dbReference type="GO" id="GO:0090307">
    <property type="term" value="P:mitotic spindle assembly"/>
    <property type="evidence" value="ECO:0007669"/>
    <property type="project" value="TreeGrafter"/>
</dbReference>
<dbReference type="PROSITE" id="PS50077">
    <property type="entry name" value="HEAT_REPEAT"/>
    <property type="match status" value="1"/>
</dbReference>
<keyword evidence="1" id="KW-0677">Repeat</keyword>
<name>T1H3G2_MEGSC</name>
<dbReference type="GO" id="GO:1902903">
    <property type="term" value="P:regulation of supramolecular fiber organization"/>
    <property type="evidence" value="ECO:0007669"/>
    <property type="project" value="UniProtKB-ARBA"/>
</dbReference>
<dbReference type="GO" id="GO:0000776">
    <property type="term" value="C:kinetochore"/>
    <property type="evidence" value="ECO:0007669"/>
    <property type="project" value="TreeGrafter"/>
</dbReference>
<evidence type="ECO:0000313" key="5">
    <source>
        <dbReference type="EnsemblMetazoa" id="MESCA010789-PA"/>
    </source>
</evidence>
<dbReference type="HOGENOM" id="CLU_988921_0_0_1"/>
<sequence>MPKNHFKFKKMPFYTLYNSLLIFQILDTRESDVIKAAIVLHADTDPKHVQDVLNQLSTCIKYGNCELPNQNFKAIIKMLLELLESQILSNMTSALQVFGRIFRSNEMRPHWLGFLELILLKIFDCYKLSNKVFLSGNRHDYTQNSWMSTLDASIKILNPIIATDVYPSNLCAVKLLKELVETQGNEFTDEHLDSVMQHLVRLCDDSESMVRKAAVFCIVKLYVVMGEEKVKPKFASLNACKVRLIRAHFDMKQFCTNPVQSSDTEMCKPGGSEESNEKSVLM</sequence>
<reference evidence="6" key="1">
    <citation type="submission" date="2013-02" db="EMBL/GenBank/DDBJ databases">
        <authorList>
            <person name="Hughes D."/>
        </authorList>
    </citation>
    <scope>NUCLEOTIDE SEQUENCE</scope>
    <source>
        <strain>Durham</strain>
        <strain evidence="6">NC isolate 2 -- Noor lab</strain>
    </source>
</reference>
<dbReference type="SMART" id="SM01349">
    <property type="entry name" value="TOG"/>
    <property type="match status" value="1"/>
</dbReference>
<dbReference type="Gene3D" id="1.25.10.10">
    <property type="entry name" value="Leucine-rich Repeat Variant"/>
    <property type="match status" value="1"/>
</dbReference>
<feature type="repeat" description="HEAT" evidence="2">
    <location>
        <begin position="195"/>
        <end position="233"/>
    </location>
</feature>
<dbReference type="InterPro" id="IPR016024">
    <property type="entry name" value="ARM-type_fold"/>
</dbReference>
<feature type="domain" description="TOG" evidence="4">
    <location>
        <begin position="24"/>
        <end position="258"/>
    </location>
</feature>
<dbReference type="InterPro" id="IPR034085">
    <property type="entry name" value="TOG"/>
</dbReference>
<keyword evidence="6" id="KW-1185">Reference proteome</keyword>
<dbReference type="GO" id="GO:0040001">
    <property type="term" value="P:establishment of mitotic spindle localization"/>
    <property type="evidence" value="ECO:0007669"/>
    <property type="project" value="TreeGrafter"/>
</dbReference>
<organism evidence="5 6">
    <name type="scientific">Megaselia scalaris</name>
    <name type="common">Humpbacked fly</name>
    <name type="synonym">Phora scalaris</name>
    <dbReference type="NCBI Taxonomy" id="36166"/>
    <lineage>
        <taxon>Eukaryota</taxon>
        <taxon>Metazoa</taxon>
        <taxon>Ecdysozoa</taxon>
        <taxon>Arthropoda</taxon>
        <taxon>Hexapoda</taxon>
        <taxon>Insecta</taxon>
        <taxon>Pterygota</taxon>
        <taxon>Neoptera</taxon>
        <taxon>Endopterygota</taxon>
        <taxon>Diptera</taxon>
        <taxon>Brachycera</taxon>
        <taxon>Muscomorpha</taxon>
        <taxon>Platypezoidea</taxon>
        <taxon>Phoridae</taxon>
        <taxon>Megaseliini</taxon>
        <taxon>Megaselia</taxon>
    </lineage>
</organism>
<protein>
    <recommendedName>
        <fullName evidence="4">TOG domain-containing protein</fullName>
    </recommendedName>
</protein>
<reference evidence="5" key="2">
    <citation type="submission" date="2015-06" db="UniProtKB">
        <authorList>
            <consortium name="EnsemblMetazoa"/>
        </authorList>
    </citation>
    <scope>IDENTIFICATION</scope>
</reference>
<dbReference type="InterPro" id="IPR011989">
    <property type="entry name" value="ARM-like"/>
</dbReference>
<evidence type="ECO:0000259" key="4">
    <source>
        <dbReference type="SMART" id="SM01349"/>
    </source>
</evidence>
<feature type="region of interest" description="Disordered" evidence="3">
    <location>
        <begin position="260"/>
        <end position="282"/>
    </location>
</feature>
<dbReference type="GO" id="GO:0072686">
    <property type="term" value="C:mitotic spindle"/>
    <property type="evidence" value="ECO:0007669"/>
    <property type="project" value="TreeGrafter"/>
</dbReference>
<dbReference type="GO" id="GO:0005876">
    <property type="term" value="C:spindle microtubule"/>
    <property type="evidence" value="ECO:0007669"/>
    <property type="project" value="TreeGrafter"/>
</dbReference>
<dbReference type="PANTHER" id="PTHR21567:SF9">
    <property type="entry name" value="CLIP-ASSOCIATING PROTEIN"/>
    <property type="match status" value="1"/>
</dbReference>
<dbReference type="GO" id="GO:0031110">
    <property type="term" value="P:regulation of microtubule polymerization or depolymerization"/>
    <property type="evidence" value="ECO:0007669"/>
    <property type="project" value="UniProtKB-ARBA"/>
</dbReference>
<evidence type="ECO:0000313" key="6">
    <source>
        <dbReference type="Proteomes" id="UP000015102"/>
    </source>
</evidence>
<proteinExistence type="predicted"/>
<dbReference type="GO" id="GO:0045180">
    <property type="term" value="C:basal cortex"/>
    <property type="evidence" value="ECO:0007669"/>
    <property type="project" value="TreeGrafter"/>
</dbReference>
<dbReference type="EnsemblMetazoa" id="MESCA010789-RA">
    <property type="protein sequence ID" value="MESCA010789-PA"/>
    <property type="gene ID" value="MESCA010789"/>
</dbReference>
<dbReference type="GO" id="GO:0005881">
    <property type="term" value="C:cytoplasmic microtubule"/>
    <property type="evidence" value="ECO:0007669"/>
    <property type="project" value="TreeGrafter"/>
</dbReference>
<dbReference type="EMBL" id="CAQQ02374627">
    <property type="status" value="NOT_ANNOTATED_CDS"/>
    <property type="molecule type" value="Genomic_DNA"/>
</dbReference>
<dbReference type="InterPro" id="IPR021133">
    <property type="entry name" value="HEAT_type_2"/>
</dbReference>
<evidence type="ECO:0000256" key="3">
    <source>
        <dbReference type="SAM" id="MobiDB-lite"/>
    </source>
</evidence>
<evidence type="ECO:0000256" key="1">
    <source>
        <dbReference type="ARBA" id="ARBA00022737"/>
    </source>
</evidence>
<dbReference type="GO" id="GO:0005815">
    <property type="term" value="C:microtubule organizing center"/>
    <property type="evidence" value="ECO:0007669"/>
    <property type="project" value="TreeGrafter"/>
</dbReference>
<dbReference type="Proteomes" id="UP000015102">
    <property type="component" value="Unassembled WGS sequence"/>
</dbReference>
<dbReference type="AlphaFoldDB" id="T1H3G2"/>
<dbReference type="STRING" id="36166.T1H3G2"/>